<dbReference type="PANTHER" id="PTHR36840">
    <property type="entry name" value="BLL5714 PROTEIN"/>
    <property type="match status" value="1"/>
</dbReference>
<gene>
    <name evidence="2" type="ORF">GCM10010405_20030</name>
</gene>
<feature type="transmembrane region" description="Helical" evidence="1">
    <location>
        <begin position="32"/>
        <end position="50"/>
    </location>
</feature>
<name>A0ABN3JSW6_9ACTN</name>
<feature type="transmembrane region" description="Helical" evidence="1">
    <location>
        <begin position="119"/>
        <end position="138"/>
    </location>
</feature>
<accession>A0ABN3JSW6</accession>
<organism evidence="2 3">
    <name type="scientific">Streptomyces macrosporus</name>
    <dbReference type="NCBI Taxonomy" id="44032"/>
    <lineage>
        <taxon>Bacteria</taxon>
        <taxon>Bacillati</taxon>
        <taxon>Actinomycetota</taxon>
        <taxon>Actinomycetes</taxon>
        <taxon>Kitasatosporales</taxon>
        <taxon>Streptomycetaceae</taxon>
        <taxon>Streptomyces</taxon>
    </lineage>
</organism>
<feature type="transmembrane region" description="Helical" evidence="1">
    <location>
        <begin position="316"/>
        <end position="336"/>
    </location>
</feature>
<keyword evidence="3" id="KW-1185">Reference proteome</keyword>
<feature type="transmembrane region" description="Helical" evidence="1">
    <location>
        <begin position="62"/>
        <end position="79"/>
    </location>
</feature>
<feature type="transmembrane region" description="Helical" evidence="1">
    <location>
        <begin position="242"/>
        <end position="261"/>
    </location>
</feature>
<feature type="transmembrane region" description="Helical" evidence="1">
    <location>
        <begin position="281"/>
        <end position="301"/>
    </location>
</feature>
<dbReference type="PANTHER" id="PTHR36840:SF1">
    <property type="entry name" value="BLL5714 PROTEIN"/>
    <property type="match status" value="1"/>
</dbReference>
<feature type="transmembrane region" description="Helical" evidence="1">
    <location>
        <begin position="150"/>
        <end position="168"/>
    </location>
</feature>
<sequence>MRGALTRIHHRFVTMPARDPDEAGRRATPLELFFDLVFVVAVTQVSEGLHHAVVDGHAADGVLWYALAFAGIWWAWVNWTWFASAFDSDDLVFRLGAFVQMFGVLVLAAGISRAFEGDFAISVAGYVIMRLALVGQWLRVAVALPRMRPAALRFAVSITLVQLAWIARLAIDEPIGVAAFVVLFAVELTIPWWAERSRNTPWHAHHVSERYVLFSLIVLGESVLSATLAVKSAMDDEGPDDVLVQLAVSGFVVVCAMWWIYTLRPAHLFLRHRSLAFRWSYGHYAIFSSIAAVGSGIAVVVDQATHHAEEVTTAEAGASVAVPTAVFLVTVWFFHLRPHGTDRRTESACLLGAVLVLLTPLTPVPLESTAAVLIGVAIAVGHRGHRASRTS</sequence>
<proteinExistence type="predicted"/>
<feature type="transmembrane region" description="Helical" evidence="1">
    <location>
        <begin position="91"/>
        <end position="113"/>
    </location>
</feature>
<reference evidence="2 3" key="1">
    <citation type="journal article" date="2019" name="Int. J. Syst. Evol. Microbiol.">
        <title>The Global Catalogue of Microorganisms (GCM) 10K type strain sequencing project: providing services to taxonomists for standard genome sequencing and annotation.</title>
        <authorList>
            <consortium name="The Broad Institute Genomics Platform"/>
            <consortium name="The Broad Institute Genome Sequencing Center for Infectious Disease"/>
            <person name="Wu L."/>
            <person name="Ma J."/>
        </authorList>
    </citation>
    <scope>NUCLEOTIDE SEQUENCE [LARGE SCALE GENOMIC DNA]</scope>
    <source>
        <strain evidence="2 3">JCM 6305</strain>
    </source>
</reference>
<evidence type="ECO:0000313" key="2">
    <source>
        <dbReference type="EMBL" id="GAA2436784.1"/>
    </source>
</evidence>
<feature type="transmembrane region" description="Helical" evidence="1">
    <location>
        <begin position="174"/>
        <end position="190"/>
    </location>
</feature>
<dbReference type="Proteomes" id="UP001501638">
    <property type="component" value="Unassembled WGS sequence"/>
</dbReference>
<dbReference type="EMBL" id="BAAASZ010000017">
    <property type="protein sequence ID" value="GAA2436784.1"/>
    <property type="molecule type" value="Genomic_DNA"/>
</dbReference>
<dbReference type="RefSeq" id="WP_344321805.1">
    <property type="nucleotide sequence ID" value="NZ_BAAASZ010000017.1"/>
</dbReference>
<comment type="caution">
    <text evidence="2">The sequence shown here is derived from an EMBL/GenBank/DDBJ whole genome shotgun (WGS) entry which is preliminary data.</text>
</comment>
<evidence type="ECO:0000313" key="3">
    <source>
        <dbReference type="Proteomes" id="UP001501638"/>
    </source>
</evidence>
<protein>
    <submittedName>
        <fullName evidence="2">Low temperature requirement protein A</fullName>
    </submittedName>
</protein>
<keyword evidence="1" id="KW-0472">Membrane</keyword>
<keyword evidence="1" id="KW-1133">Transmembrane helix</keyword>
<evidence type="ECO:0000256" key="1">
    <source>
        <dbReference type="SAM" id="Phobius"/>
    </source>
</evidence>
<dbReference type="InterPro" id="IPR010640">
    <property type="entry name" value="Low_temperature_requirement_A"/>
</dbReference>
<feature type="transmembrane region" description="Helical" evidence="1">
    <location>
        <begin position="211"/>
        <end position="230"/>
    </location>
</feature>
<dbReference type="Pfam" id="PF06772">
    <property type="entry name" value="LtrA"/>
    <property type="match status" value="1"/>
</dbReference>
<keyword evidence="1" id="KW-0812">Transmembrane</keyword>